<reference evidence="16" key="1">
    <citation type="submission" date="2023-03" db="EMBL/GenBank/DDBJ databases">
        <authorList>
            <person name="Steffen K."/>
            <person name="Cardenas P."/>
        </authorList>
    </citation>
    <scope>NUCLEOTIDE SEQUENCE</scope>
</reference>
<feature type="transmembrane region" description="Helical" evidence="15">
    <location>
        <begin position="173"/>
        <end position="193"/>
    </location>
</feature>
<keyword evidence="8 15" id="KW-1133">Transmembrane helix</keyword>
<evidence type="ECO:0000256" key="11">
    <source>
        <dbReference type="ARBA" id="ARBA00030253"/>
    </source>
</evidence>
<dbReference type="InterPro" id="IPR006369">
    <property type="entry name" value="Protohaem_IX_farnesylTrfase"/>
</dbReference>
<protein>
    <recommendedName>
        <fullName evidence="12">Protoheme IX farnesyltransferase</fullName>
    </recommendedName>
    <alternativeName>
        <fullName evidence="13">Heme B farnesyltransferase</fullName>
    </alternativeName>
    <alternativeName>
        <fullName evidence="11">Heme O synthase</fullName>
    </alternativeName>
    <alternativeName>
        <fullName evidence="4">Protoheme IX farnesyltransferase, mitochondrial</fullName>
    </alternativeName>
</protein>
<dbReference type="GO" id="GO:0005886">
    <property type="term" value="C:plasma membrane"/>
    <property type="evidence" value="ECO:0007669"/>
    <property type="project" value="UniProtKB-SubCell"/>
</dbReference>
<keyword evidence="9" id="KW-0350">Heme biosynthesis</keyword>
<evidence type="ECO:0000256" key="7">
    <source>
        <dbReference type="ARBA" id="ARBA00022692"/>
    </source>
</evidence>
<evidence type="ECO:0000256" key="6">
    <source>
        <dbReference type="ARBA" id="ARBA00022679"/>
    </source>
</evidence>
<evidence type="ECO:0000256" key="4">
    <source>
        <dbReference type="ARBA" id="ARBA00016335"/>
    </source>
</evidence>
<comment type="similarity">
    <text evidence="3">Belongs to the UbiA prenyltransferase family.</text>
</comment>
<dbReference type="Proteomes" id="UP001174909">
    <property type="component" value="Unassembled WGS sequence"/>
</dbReference>
<evidence type="ECO:0000256" key="5">
    <source>
        <dbReference type="ARBA" id="ARBA00022475"/>
    </source>
</evidence>
<dbReference type="AlphaFoldDB" id="A0AA35XCR8"/>
<feature type="transmembrane region" description="Helical" evidence="15">
    <location>
        <begin position="268"/>
        <end position="288"/>
    </location>
</feature>
<dbReference type="PANTHER" id="PTHR43448:SF7">
    <property type="entry name" value="4-HYDROXYBENZOATE SOLANESYLTRANSFERASE"/>
    <property type="match status" value="1"/>
</dbReference>
<evidence type="ECO:0000256" key="15">
    <source>
        <dbReference type="SAM" id="Phobius"/>
    </source>
</evidence>
<dbReference type="InterPro" id="IPR000537">
    <property type="entry name" value="UbiA_prenyltransferase"/>
</dbReference>
<dbReference type="InterPro" id="IPR044878">
    <property type="entry name" value="UbiA_sf"/>
</dbReference>
<sequence>MTTTEQDSPAELPDLKEAGDKPAGGKSTHPWLAAINDYITLTKPPIILLLLVTAAGGMFLAQAQSAAGGLPSLGLMALVWLGGAMASGGANALNHHYDRDIDGVMQRTRQRPVASNRISPAKALIFGITLNVLAFAVLTVWVNWLAAVLTLAATLFYVLVYTRWLKRSTPHNIVIGGAAGAIPPMVGWAAVTGTVELPAVYLFALVFFWTPPHFWALSLLIQKDYERANVPMLSVVASRDFTVSTIFLYSLVMVGVTLMFALTDAVSWIYSGSALVLGGIFVWMAWQLRQSESAANAKKLYLFSLLYLGLLFVAVMVGAATGY</sequence>
<dbReference type="GO" id="GO:0008495">
    <property type="term" value="F:protoheme IX farnesyltransferase activity"/>
    <property type="evidence" value="ECO:0007669"/>
    <property type="project" value="InterPro"/>
</dbReference>
<feature type="transmembrane region" description="Helical" evidence="15">
    <location>
        <begin position="300"/>
        <end position="320"/>
    </location>
</feature>
<dbReference type="PROSITE" id="PS00943">
    <property type="entry name" value="UBIA"/>
    <property type="match status" value="1"/>
</dbReference>
<evidence type="ECO:0000256" key="1">
    <source>
        <dbReference type="ARBA" id="ARBA00004651"/>
    </source>
</evidence>
<feature type="transmembrane region" description="Helical" evidence="15">
    <location>
        <begin position="46"/>
        <end position="67"/>
    </location>
</feature>
<feature type="transmembrane region" description="Helical" evidence="15">
    <location>
        <begin position="241"/>
        <end position="262"/>
    </location>
</feature>
<gene>
    <name evidence="16" type="ORF">GBAR_LOCUS28806</name>
</gene>
<dbReference type="PANTHER" id="PTHR43448">
    <property type="entry name" value="PROTOHEME IX FARNESYLTRANSFERASE, MITOCHONDRIAL"/>
    <property type="match status" value="1"/>
</dbReference>
<keyword evidence="10 15" id="KW-0472">Membrane</keyword>
<dbReference type="FunFam" id="1.10.357.140:FF:000001">
    <property type="entry name" value="Protoheme IX farnesyltransferase"/>
    <property type="match status" value="1"/>
</dbReference>
<evidence type="ECO:0000256" key="10">
    <source>
        <dbReference type="ARBA" id="ARBA00023136"/>
    </source>
</evidence>
<organism evidence="16 17">
    <name type="scientific">Geodia barretti</name>
    <name type="common">Barrett's horny sponge</name>
    <dbReference type="NCBI Taxonomy" id="519541"/>
    <lineage>
        <taxon>Eukaryota</taxon>
        <taxon>Metazoa</taxon>
        <taxon>Porifera</taxon>
        <taxon>Demospongiae</taxon>
        <taxon>Heteroscleromorpha</taxon>
        <taxon>Tetractinellida</taxon>
        <taxon>Astrophorina</taxon>
        <taxon>Geodiidae</taxon>
        <taxon>Geodia</taxon>
    </lineage>
</organism>
<dbReference type="Pfam" id="PF01040">
    <property type="entry name" value="UbiA"/>
    <property type="match status" value="1"/>
</dbReference>
<comment type="caution">
    <text evidence="16">The sequence shown here is derived from an EMBL/GenBank/DDBJ whole genome shotgun (WGS) entry which is preliminary data.</text>
</comment>
<comment type="subcellular location">
    <subcellularLocation>
        <location evidence="1">Cell membrane</location>
        <topology evidence="1">Multi-pass membrane protein</topology>
    </subcellularLocation>
</comment>
<dbReference type="HAMAP" id="MF_00154">
    <property type="entry name" value="CyoE_CtaB"/>
    <property type="match status" value="1"/>
</dbReference>
<evidence type="ECO:0000313" key="16">
    <source>
        <dbReference type="EMBL" id="CAI8052674.1"/>
    </source>
</evidence>
<keyword evidence="7 15" id="KW-0812">Transmembrane</keyword>
<keyword evidence="5" id="KW-1003">Cell membrane</keyword>
<comment type="pathway">
    <text evidence="2">Porphyrin-containing compound metabolism; heme O biosynthesis; heme O from protoheme: step 1/1.</text>
</comment>
<evidence type="ECO:0000313" key="17">
    <source>
        <dbReference type="Proteomes" id="UP001174909"/>
    </source>
</evidence>
<evidence type="ECO:0000256" key="3">
    <source>
        <dbReference type="ARBA" id="ARBA00005985"/>
    </source>
</evidence>
<evidence type="ECO:0000256" key="9">
    <source>
        <dbReference type="ARBA" id="ARBA00023133"/>
    </source>
</evidence>
<dbReference type="CDD" id="cd13957">
    <property type="entry name" value="PT_UbiA_Cox10"/>
    <property type="match status" value="1"/>
</dbReference>
<name>A0AA35XCR8_GEOBA</name>
<evidence type="ECO:0000256" key="8">
    <source>
        <dbReference type="ARBA" id="ARBA00022989"/>
    </source>
</evidence>
<feature type="transmembrane region" description="Helical" evidence="15">
    <location>
        <begin position="73"/>
        <end position="97"/>
    </location>
</feature>
<evidence type="ECO:0000256" key="2">
    <source>
        <dbReference type="ARBA" id="ARBA00004919"/>
    </source>
</evidence>
<feature type="region of interest" description="Disordered" evidence="14">
    <location>
        <begin position="1"/>
        <end position="26"/>
    </location>
</feature>
<evidence type="ECO:0000256" key="12">
    <source>
        <dbReference type="ARBA" id="ARBA00040810"/>
    </source>
</evidence>
<dbReference type="NCBIfam" id="TIGR01473">
    <property type="entry name" value="cyoE_ctaB"/>
    <property type="match status" value="1"/>
</dbReference>
<feature type="transmembrane region" description="Helical" evidence="15">
    <location>
        <begin position="199"/>
        <end position="221"/>
    </location>
</feature>
<feature type="transmembrane region" description="Helical" evidence="15">
    <location>
        <begin position="144"/>
        <end position="161"/>
    </location>
</feature>
<proteinExistence type="inferred from homology"/>
<dbReference type="InterPro" id="IPR030470">
    <property type="entry name" value="UbiA_prenylTrfase_CS"/>
</dbReference>
<dbReference type="Gene3D" id="1.10.357.140">
    <property type="entry name" value="UbiA prenyltransferase"/>
    <property type="match status" value="1"/>
</dbReference>
<dbReference type="NCBIfam" id="NF003349">
    <property type="entry name" value="PRK04375.1-2"/>
    <property type="match status" value="1"/>
</dbReference>
<accession>A0AA35XCR8</accession>
<evidence type="ECO:0000256" key="14">
    <source>
        <dbReference type="SAM" id="MobiDB-lite"/>
    </source>
</evidence>
<keyword evidence="6" id="KW-0808">Transferase</keyword>
<dbReference type="GO" id="GO:0006783">
    <property type="term" value="P:heme biosynthetic process"/>
    <property type="evidence" value="ECO:0007669"/>
    <property type="project" value="UniProtKB-KW"/>
</dbReference>
<evidence type="ECO:0000256" key="13">
    <source>
        <dbReference type="ARBA" id="ARBA00042475"/>
    </source>
</evidence>
<keyword evidence="17" id="KW-1185">Reference proteome</keyword>
<feature type="transmembrane region" description="Helical" evidence="15">
    <location>
        <begin position="118"/>
        <end position="138"/>
    </location>
</feature>
<dbReference type="EMBL" id="CASHTH010004032">
    <property type="protein sequence ID" value="CAI8052674.1"/>
    <property type="molecule type" value="Genomic_DNA"/>
</dbReference>